<dbReference type="Pfam" id="PF02743">
    <property type="entry name" value="dCache_1"/>
    <property type="match status" value="1"/>
</dbReference>
<feature type="transmembrane region" description="Helical" evidence="7">
    <location>
        <begin position="14"/>
        <end position="37"/>
    </location>
</feature>
<feature type="coiled-coil region" evidence="6">
    <location>
        <begin position="343"/>
        <end position="377"/>
    </location>
</feature>
<comment type="subcellular location">
    <subcellularLocation>
        <location evidence="1">Cell membrane</location>
        <topology evidence="1">Multi-pass membrane protein</topology>
    </subcellularLocation>
</comment>
<dbReference type="InterPro" id="IPR013656">
    <property type="entry name" value="PAS_4"/>
</dbReference>
<dbReference type="PANTHER" id="PTHR46663:SF2">
    <property type="entry name" value="GGDEF DOMAIN-CONTAINING PROTEIN"/>
    <property type="match status" value="1"/>
</dbReference>
<dbReference type="InterPro" id="IPR052163">
    <property type="entry name" value="DGC-Regulatory_Protein"/>
</dbReference>
<dbReference type="PANTHER" id="PTHR46663">
    <property type="entry name" value="DIGUANYLATE CYCLASE DGCT-RELATED"/>
    <property type="match status" value="1"/>
</dbReference>
<dbReference type="CDD" id="cd00130">
    <property type="entry name" value="PAS"/>
    <property type="match status" value="1"/>
</dbReference>
<dbReference type="NCBIfam" id="TIGR00229">
    <property type="entry name" value="sensory_box"/>
    <property type="match status" value="1"/>
</dbReference>
<accession>A0ABZ0D209</accession>
<dbReference type="InterPro" id="IPR043128">
    <property type="entry name" value="Rev_trsase/Diguanyl_cyclase"/>
</dbReference>
<dbReference type="Gene3D" id="3.30.70.270">
    <property type="match status" value="1"/>
</dbReference>
<reference evidence="10 11" key="1">
    <citation type="submission" date="2023-10" db="EMBL/GenBank/DDBJ databases">
        <title>Bacteria for the degradation of biodegradable plastic PBAT(Polybutylene adipate terephthalate).</title>
        <authorList>
            <person name="Weon H.-Y."/>
            <person name="Yeon J."/>
        </authorList>
    </citation>
    <scope>NUCLEOTIDE SEQUENCE [LARGE SCALE GENOMIC DNA]</scope>
    <source>
        <strain evidence="10 11">SBD 7-3</strain>
    </source>
</reference>
<dbReference type="EC" id="2.7.7.65" evidence="10"/>
<keyword evidence="10" id="KW-0548">Nucleotidyltransferase</keyword>
<feature type="transmembrane region" description="Helical" evidence="7">
    <location>
        <begin position="282"/>
        <end position="301"/>
    </location>
</feature>
<evidence type="ECO:0000259" key="8">
    <source>
        <dbReference type="PROSITE" id="PS50112"/>
    </source>
</evidence>
<dbReference type="EMBL" id="CP136336">
    <property type="protein sequence ID" value="WOB09345.1"/>
    <property type="molecule type" value="Genomic_DNA"/>
</dbReference>
<keyword evidence="11" id="KW-1185">Reference proteome</keyword>
<dbReference type="SMART" id="SM00091">
    <property type="entry name" value="PAS"/>
    <property type="match status" value="2"/>
</dbReference>
<dbReference type="Pfam" id="PF08448">
    <property type="entry name" value="PAS_4"/>
    <property type="match status" value="2"/>
</dbReference>
<gene>
    <name evidence="10" type="ORF">RXV79_04620</name>
</gene>
<dbReference type="InterPro" id="IPR035965">
    <property type="entry name" value="PAS-like_dom_sf"/>
</dbReference>
<evidence type="ECO:0000256" key="4">
    <source>
        <dbReference type="ARBA" id="ARBA00022989"/>
    </source>
</evidence>
<keyword evidence="4 7" id="KW-1133">Transmembrane helix</keyword>
<dbReference type="InterPro" id="IPR000160">
    <property type="entry name" value="GGDEF_dom"/>
</dbReference>
<feature type="domain" description="PAS" evidence="8">
    <location>
        <begin position="490"/>
        <end position="560"/>
    </location>
</feature>
<dbReference type="SUPFAM" id="SSF55073">
    <property type="entry name" value="Nucleotide cyclase"/>
    <property type="match status" value="1"/>
</dbReference>
<dbReference type="CDD" id="cd12914">
    <property type="entry name" value="PDC1_DGC_like"/>
    <property type="match status" value="1"/>
</dbReference>
<dbReference type="Gene3D" id="3.30.450.20">
    <property type="entry name" value="PAS domain"/>
    <property type="match status" value="3"/>
</dbReference>
<evidence type="ECO:0000256" key="3">
    <source>
        <dbReference type="ARBA" id="ARBA00022692"/>
    </source>
</evidence>
<evidence type="ECO:0000256" key="6">
    <source>
        <dbReference type="SAM" id="Coils"/>
    </source>
</evidence>
<name>A0ABZ0D209_9BURK</name>
<keyword evidence="5 7" id="KW-0472">Membrane</keyword>
<evidence type="ECO:0000256" key="1">
    <source>
        <dbReference type="ARBA" id="ARBA00004651"/>
    </source>
</evidence>
<keyword evidence="6" id="KW-0175">Coiled coil</keyword>
<dbReference type="GO" id="GO:0052621">
    <property type="term" value="F:diguanylate cyclase activity"/>
    <property type="evidence" value="ECO:0007669"/>
    <property type="project" value="UniProtKB-EC"/>
</dbReference>
<dbReference type="SMART" id="SM00267">
    <property type="entry name" value="GGDEF"/>
    <property type="match status" value="1"/>
</dbReference>
<evidence type="ECO:0000256" key="5">
    <source>
        <dbReference type="ARBA" id="ARBA00023136"/>
    </source>
</evidence>
<dbReference type="Proteomes" id="UP001303946">
    <property type="component" value="Chromosome"/>
</dbReference>
<evidence type="ECO:0000259" key="9">
    <source>
        <dbReference type="PROSITE" id="PS50887"/>
    </source>
</evidence>
<evidence type="ECO:0000256" key="7">
    <source>
        <dbReference type="SAM" id="Phobius"/>
    </source>
</evidence>
<keyword evidence="10" id="KW-0808">Transferase</keyword>
<dbReference type="InterPro" id="IPR033479">
    <property type="entry name" value="dCache_1"/>
</dbReference>
<keyword evidence="3 7" id="KW-0812">Transmembrane</keyword>
<evidence type="ECO:0000313" key="11">
    <source>
        <dbReference type="Proteomes" id="UP001303946"/>
    </source>
</evidence>
<dbReference type="RefSeq" id="WP_316702300.1">
    <property type="nucleotide sequence ID" value="NZ_CP136336.1"/>
</dbReference>
<sequence length="777" mass="85918">MGAARPLVSSRPALAGWLFVCVMAALVAAVLTCAVLIDRFTRDEAREQAQRYLQINADALRDALDRGMAQHYEEVHVIARLDQVARQRDLGQVRRVLEGLRSSFPQFTWIGLTDAQGKVVASADALLEGVNVSARPWFKGAMQASFVGDVHAAVLLEKLLPKQPEPWRFVDIAVPIFNAQGELQGVLGTHLSWAWAGQIKRELVDQVVERHQAEALVLAADGTVLLGPAALQGQKLDAPAGHLLAESKTRGAGRYPGLGWKVLLRQPESVALASFRDLERRIAWAALGLCLLLAPLVWWLARRFSVPLIELTAALEAGRPLQPSRSPLYREAEVLGHALRAYAERQADDAAQLQQINDSLQERVAERTAALAASEQRLRDIADNLPALIAYFGADEHCQFANASALRTHHLTADRLHEVTLRSALGARYDEHRPHIEQALAGRRASFNGHVEINGRKVDFESHFVPDIGPDGRVQGFYVLSYNQTALKAAERRLRTIADNTPALISYVDRDQRFQFCNATYGRWLGVDPQVVVGQHMREALGDEIYDQRTEVIRRVLAGERCDFDTTLNRLGMVRHLHSIYLPDVSVEGTVEGFYVLSIDVSAMKAAEEQLMLMARTDTLTHLPNRLSFNEKLAEALARSRRHRQPMALLFLDVDRFKSINDTHGHAAGDEVLTAFAARLSACVRETDTVARLAGDEFVVILEGLHAEAEPRVVARKILAAIELPFHVAGHELRVSTSIGIAFHADGVALPEQLLSAADKALYEAKAERNTYRVATA</sequence>
<dbReference type="InterPro" id="IPR029787">
    <property type="entry name" value="Nucleotide_cyclase"/>
</dbReference>
<organism evidence="10 11">
    <name type="scientific">Piscinibacter gummiphilus</name>
    <dbReference type="NCBI Taxonomy" id="946333"/>
    <lineage>
        <taxon>Bacteria</taxon>
        <taxon>Pseudomonadati</taxon>
        <taxon>Pseudomonadota</taxon>
        <taxon>Betaproteobacteria</taxon>
        <taxon>Burkholderiales</taxon>
        <taxon>Sphaerotilaceae</taxon>
        <taxon>Piscinibacter</taxon>
    </lineage>
</organism>
<keyword evidence="2" id="KW-1003">Cell membrane</keyword>
<feature type="domain" description="GGDEF" evidence="9">
    <location>
        <begin position="645"/>
        <end position="777"/>
    </location>
</feature>
<dbReference type="PROSITE" id="PS50887">
    <property type="entry name" value="GGDEF"/>
    <property type="match status" value="1"/>
</dbReference>
<dbReference type="PROSITE" id="PS50112">
    <property type="entry name" value="PAS"/>
    <property type="match status" value="1"/>
</dbReference>
<dbReference type="Pfam" id="PF00990">
    <property type="entry name" value="GGDEF"/>
    <property type="match status" value="1"/>
</dbReference>
<evidence type="ECO:0000313" key="10">
    <source>
        <dbReference type="EMBL" id="WOB09345.1"/>
    </source>
</evidence>
<dbReference type="InterPro" id="IPR000014">
    <property type="entry name" value="PAS"/>
</dbReference>
<protein>
    <submittedName>
        <fullName evidence="10">Diguanylate cyclase</fullName>
        <ecNumber evidence="10">2.7.7.65</ecNumber>
    </submittedName>
</protein>
<proteinExistence type="predicted"/>
<evidence type="ECO:0000256" key="2">
    <source>
        <dbReference type="ARBA" id="ARBA00022475"/>
    </source>
</evidence>
<dbReference type="CDD" id="cd01949">
    <property type="entry name" value="GGDEF"/>
    <property type="match status" value="1"/>
</dbReference>
<dbReference type="SUPFAM" id="SSF55785">
    <property type="entry name" value="PYP-like sensor domain (PAS domain)"/>
    <property type="match status" value="2"/>
</dbReference>
<dbReference type="NCBIfam" id="TIGR00254">
    <property type="entry name" value="GGDEF"/>
    <property type="match status" value="1"/>
</dbReference>